<dbReference type="RefSeq" id="WP_090089412.1">
    <property type="nucleotide sequence ID" value="NZ_FOMG01000005.1"/>
</dbReference>
<dbReference type="OrthoDB" id="1817605at2"/>
<feature type="transmembrane region" description="Helical" evidence="1">
    <location>
        <begin position="35"/>
        <end position="56"/>
    </location>
</feature>
<dbReference type="AlphaFoldDB" id="A0A1I1KB46"/>
<feature type="transmembrane region" description="Helical" evidence="1">
    <location>
        <begin position="122"/>
        <end position="149"/>
    </location>
</feature>
<dbReference type="PANTHER" id="PTHR33490:SF3">
    <property type="entry name" value="CONSERVED INTEGRAL MEMBRANE PROTEIN"/>
    <property type="match status" value="1"/>
</dbReference>
<dbReference type="Proteomes" id="UP000199263">
    <property type="component" value="Unassembled WGS sequence"/>
</dbReference>
<feature type="transmembrane region" description="Helical" evidence="1">
    <location>
        <begin position="76"/>
        <end position="97"/>
    </location>
</feature>
<proteinExistence type="predicted"/>
<evidence type="ECO:0000256" key="1">
    <source>
        <dbReference type="SAM" id="Phobius"/>
    </source>
</evidence>
<reference evidence="3 4" key="1">
    <citation type="submission" date="2016-10" db="EMBL/GenBank/DDBJ databases">
        <authorList>
            <person name="de Groot N.N."/>
        </authorList>
    </citation>
    <scope>NUCLEOTIDE SEQUENCE [LARGE SCALE GENOMIC DNA]</scope>
    <source>
        <strain evidence="3 4">DSM 12992</strain>
    </source>
</reference>
<feature type="domain" description="Transglutaminase-like" evidence="2">
    <location>
        <begin position="267"/>
        <end position="329"/>
    </location>
</feature>
<keyword evidence="1" id="KW-0472">Membrane</keyword>
<evidence type="ECO:0000313" key="4">
    <source>
        <dbReference type="Proteomes" id="UP000199263"/>
    </source>
</evidence>
<dbReference type="STRING" id="119641.SAMN05421842_10570"/>
<dbReference type="InterPro" id="IPR002931">
    <property type="entry name" value="Transglutaminase-like"/>
</dbReference>
<accession>A0A1I1KB46</accession>
<dbReference type="Gene3D" id="3.10.620.30">
    <property type="match status" value="1"/>
</dbReference>
<sequence>MDKILLYKSIFFGIIGISILLSIKKVLKNSNIDYVIIPIIDTISSIITFMIILFKYDKINGMLSYFINNILSKAHLTNGIIKIGALVIVFLLIRLIIRNVFLLIQSTVFSGGKKLINESKPLLIIFAIVFGTIRASIFILIMFVPIIMFNSIPNNPFKIDAFNNISAFNKMESIIDNNKLEIINNGLIKDIASNKIIYYNGVTLEQGVKSNDNIDQKAKKIVAGANTDREKAKKLYSWIGANITYDYNKAAKVLNSENVSNSGAISAYEEKNGICFDYACLYVAMSRAVGLNVRLITGEAYNGKEYISHAWNEVYLKSENKWVKVDPTFYNAGNYFDSDDFDDIHNKNNTAGEW</sequence>
<evidence type="ECO:0000313" key="3">
    <source>
        <dbReference type="EMBL" id="SFC55918.1"/>
    </source>
</evidence>
<keyword evidence="1" id="KW-1133">Transmembrane helix</keyword>
<protein>
    <submittedName>
        <fullName evidence="3">Transglutaminase-like superfamily protein</fullName>
    </submittedName>
</protein>
<dbReference type="InterPro" id="IPR038765">
    <property type="entry name" value="Papain-like_cys_pep_sf"/>
</dbReference>
<dbReference type="SUPFAM" id="SSF54001">
    <property type="entry name" value="Cysteine proteinases"/>
    <property type="match status" value="1"/>
</dbReference>
<name>A0A1I1KB46_9CLOT</name>
<gene>
    <name evidence="3" type="ORF">SAMN05421842_10570</name>
</gene>
<feature type="transmembrane region" description="Helical" evidence="1">
    <location>
        <begin position="6"/>
        <end position="23"/>
    </location>
</feature>
<organism evidence="3 4">
    <name type="scientific">Clostridium uliginosum</name>
    <dbReference type="NCBI Taxonomy" id="119641"/>
    <lineage>
        <taxon>Bacteria</taxon>
        <taxon>Bacillati</taxon>
        <taxon>Bacillota</taxon>
        <taxon>Clostridia</taxon>
        <taxon>Eubacteriales</taxon>
        <taxon>Clostridiaceae</taxon>
        <taxon>Clostridium</taxon>
    </lineage>
</organism>
<dbReference type="Pfam" id="PF01841">
    <property type="entry name" value="Transglut_core"/>
    <property type="match status" value="1"/>
</dbReference>
<dbReference type="SMART" id="SM00460">
    <property type="entry name" value="TGc"/>
    <property type="match status" value="1"/>
</dbReference>
<keyword evidence="4" id="KW-1185">Reference proteome</keyword>
<dbReference type="EMBL" id="FOMG01000005">
    <property type="protein sequence ID" value="SFC55918.1"/>
    <property type="molecule type" value="Genomic_DNA"/>
</dbReference>
<dbReference type="PANTHER" id="PTHR33490">
    <property type="entry name" value="BLR5614 PROTEIN-RELATED"/>
    <property type="match status" value="1"/>
</dbReference>
<evidence type="ECO:0000259" key="2">
    <source>
        <dbReference type="SMART" id="SM00460"/>
    </source>
</evidence>
<keyword evidence="1" id="KW-0812">Transmembrane</keyword>